<dbReference type="Proteomes" id="UP001165422">
    <property type="component" value="Unassembled WGS sequence"/>
</dbReference>
<dbReference type="InterPro" id="IPR003783">
    <property type="entry name" value="Regulatory_RecX"/>
</dbReference>
<evidence type="ECO:0000256" key="4">
    <source>
        <dbReference type="ARBA" id="ARBA00022490"/>
    </source>
</evidence>
<evidence type="ECO:0000259" key="7">
    <source>
        <dbReference type="Pfam" id="PF21982"/>
    </source>
</evidence>
<sequence>MDKHVITKIEVQRRNREKANVYVDGEFAFSCDLELIYTFNIFKGKIVDIEYLKSVAAENNYMRCKNSALKVLEKTYKTEKQMEDKLLEKQYDEETVAKVMDFLKKYGFIDDNKFVELYIKEKINFQGRNKIKYSLMKKGIEENLLNEKLNSIDNCFEEKTALNIAQKKYDAISKNENSTKIIYKKLGDYLTRKGYDYSIVKDVLRKILNKCDDFNRKDERIHLSENDIDKLYNIAQKRYQIAIKSEEDRNKIYRKIGTYLLRRGYLWEDIKKVLGKIMEDFSI</sequence>
<evidence type="ECO:0000256" key="3">
    <source>
        <dbReference type="ARBA" id="ARBA00018111"/>
    </source>
</evidence>
<feature type="domain" description="RecX third three-helical" evidence="6">
    <location>
        <begin position="226"/>
        <end position="274"/>
    </location>
</feature>
<dbReference type="InterPro" id="IPR053926">
    <property type="entry name" value="RecX_HTH_1st"/>
</dbReference>
<accession>A0ABS8N0N3</accession>
<proteinExistence type="inferred from homology"/>
<name>A0ABS8N0N3_9CLOT</name>
<evidence type="ECO:0000313" key="9">
    <source>
        <dbReference type="Proteomes" id="UP001165422"/>
    </source>
</evidence>
<dbReference type="InterPro" id="IPR036388">
    <property type="entry name" value="WH-like_DNA-bd_sf"/>
</dbReference>
<dbReference type="EMBL" id="JAJJPB010000001">
    <property type="protein sequence ID" value="MCC9293352.1"/>
    <property type="molecule type" value="Genomic_DNA"/>
</dbReference>
<dbReference type="InterPro" id="IPR053925">
    <property type="entry name" value="RecX_HTH_3rd"/>
</dbReference>
<feature type="domain" description="RecX third three-helical" evidence="6">
    <location>
        <begin position="158"/>
        <end position="204"/>
    </location>
</feature>
<evidence type="ECO:0000313" key="8">
    <source>
        <dbReference type="EMBL" id="MCC9293352.1"/>
    </source>
</evidence>
<organism evidence="8 9">
    <name type="scientific">Clostridium aromativorans</name>
    <dbReference type="NCBI Taxonomy" id="2836848"/>
    <lineage>
        <taxon>Bacteria</taxon>
        <taxon>Bacillati</taxon>
        <taxon>Bacillota</taxon>
        <taxon>Clostridia</taxon>
        <taxon>Eubacteriales</taxon>
        <taxon>Clostridiaceae</taxon>
        <taxon>Clostridium</taxon>
    </lineage>
</organism>
<comment type="function">
    <text evidence="5">Modulates RecA activity.</text>
</comment>
<keyword evidence="9" id="KW-1185">Reference proteome</keyword>
<comment type="subcellular location">
    <subcellularLocation>
        <location evidence="1 5">Cytoplasm</location>
    </subcellularLocation>
</comment>
<dbReference type="Pfam" id="PF21981">
    <property type="entry name" value="RecX_HTH3"/>
    <property type="match status" value="2"/>
</dbReference>
<gene>
    <name evidence="5 8" type="primary">recX</name>
    <name evidence="8" type="ORF">LN736_00490</name>
</gene>
<dbReference type="Pfam" id="PF21982">
    <property type="entry name" value="RecX_HTH1"/>
    <property type="match status" value="1"/>
</dbReference>
<protein>
    <recommendedName>
        <fullName evidence="3 5">Regulatory protein RecX</fullName>
    </recommendedName>
</protein>
<feature type="domain" description="RecX first three-helical" evidence="7">
    <location>
        <begin position="64"/>
        <end position="103"/>
    </location>
</feature>
<dbReference type="Gene3D" id="1.10.10.10">
    <property type="entry name" value="Winged helix-like DNA-binding domain superfamily/Winged helix DNA-binding domain"/>
    <property type="match status" value="4"/>
</dbReference>
<keyword evidence="4 5" id="KW-0963">Cytoplasm</keyword>
<dbReference type="HAMAP" id="MF_01114">
    <property type="entry name" value="RecX"/>
    <property type="match status" value="1"/>
</dbReference>
<evidence type="ECO:0000256" key="1">
    <source>
        <dbReference type="ARBA" id="ARBA00004496"/>
    </source>
</evidence>
<dbReference type="RefSeq" id="WP_150356928.1">
    <property type="nucleotide sequence ID" value="NZ_JAJJPB010000001.1"/>
</dbReference>
<dbReference type="PANTHER" id="PTHR33602">
    <property type="entry name" value="REGULATORY PROTEIN RECX FAMILY PROTEIN"/>
    <property type="match status" value="1"/>
</dbReference>
<evidence type="ECO:0000256" key="2">
    <source>
        <dbReference type="ARBA" id="ARBA00009695"/>
    </source>
</evidence>
<dbReference type="PANTHER" id="PTHR33602:SF1">
    <property type="entry name" value="REGULATORY PROTEIN RECX FAMILY PROTEIN"/>
    <property type="match status" value="1"/>
</dbReference>
<dbReference type="NCBIfam" id="NF001058">
    <property type="entry name" value="PRK00117.4-1"/>
    <property type="match status" value="1"/>
</dbReference>
<reference evidence="8" key="1">
    <citation type="submission" date="2021-11" db="EMBL/GenBank/DDBJ databases">
        <authorList>
            <person name="Qingchun L."/>
            <person name="Dong Z."/>
            <person name="Zongwei Q."/>
            <person name="Jia Z."/>
            <person name="Duotao L."/>
        </authorList>
    </citation>
    <scope>NUCLEOTIDE SEQUENCE</scope>
    <source>
        <strain evidence="8">WLY-B-L2</strain>
    </source>
</reference>
<evidence type="ECO:0000259" key="6">
    <source>
        <dbReference type="Pfam" id="PF21981"/>
    </source>
</evidence>
<evidence type="ECO:0000256" key="5">
    <source>
        <dbReference type="HAMAP-Rule" id="MF_01114"/>
    </source>
</evidence>
<comment type="similarity">
    <text evidence="2 5">Belongs to the RecX family.</text>
</comment>
<comment type="caution">
    <text evidence="8">The sequence shown here is derived from an EMBL/GenBank/DDBJ whole genome shotgun (WGS) entry which is preliminary data.</text>
</comment>